<proteinExistence type="predicted"/>
<dbReference type="AlphaFoldDB" id="A0A2H6KIN6"/>
<dbReference type="GeneID" id="39876625"/>
<dbReference type="Proteomes" id="UP000236319">
    <property type="component" value="Unassembled WGS sequence"/>
</dbReference>
<dbReference type="EMBL" id="BDSA01000007">
    <property type="protein sequence ID" value="GBE62855.1"/>
    <property type="molecule type" value="Genomic_DNA"/>
</dbReference>
<gene>
    <name evidence="2" type="ORF">BOVATA_043480</name>
</gene>
<comment type="caution">
    <text evidence="2">The sequence shown here is derived from an EMBL/GenBank/DDBJ whole genome shotgun (WGS) entry which is preliminary data.</text>
</comment>
<dbReference type="RefSeq" id="XP_028869098.1">
    <property type="nucleotide sequence ID" value="XM_029013265.1"/>
</dbReference>
<sequence length="115" mass="11933">MLITRLVAYLVGNLVACLAGLMRTLLVGTLHGVAPPRRSSDSPAVPAVAPSAVPGVVEAPAVEEIELVVEASEDVEEQAQQRLHVRGIQQACQVGVEVDGVDATCVAVAEQCGEH</sequence>
<keyword evidence="1" id="KW-0472">Membrane</keyword>
<keyword evidence="1" id="KW-0812">Transmembrane</keyword>
<dbReference type="VEuPathDB" id="PiroplasmaDB:BOVATA_043480"/>
<organism evidence="2 3">
    <name type="scientific">Babesia ovata</name>
    <dbReference type="NCBI Taxonomy" id="189622"/>
    <lineage>
        <taxon>Eukaryota</taxon>
        <taxon>Sar</taxon>
        <taxon>Alveolata</taxon>
        <taxon>Apicomplexa</taxon>
        <taxon>Aconoidasida</taxon>
        <taxon>Piroplasmida</taxon>
        <taxon>Babesiidae</taxon>
        <taxon>Babesia</taxon>
    </lineage>
</organism>
<feature type="transmembrane region" description="Helical" evidence="1">
    <location>
        <begin position="6"/>
        <end position="30"/>
    </location>
</feature>
<keyword evidence="3" id="KW-1185">Reference proteome</keyword>
<evidence type="ECO:0000313" key="2">
    <source>
        <dbReference type="EMBL" id="GBE62855.1"/>
    </source>
</evidence>
<protein>
    <submittedName>
        <fullName evidence="2">NAC domain containing protein, putative</fullName>
    </submittedName>
</protein>
<accession>A0A2H6KIN6</accession>
<evidence type="ECO:0000256" key="1">
    <source>
        <dbReference type="SAM" id="Phobius"/>
    </source>
</evidence>
<keyword evidence="1" id="KW-1133">Transmembrane helix</keyword>
<name>A0A2H6KIN6_9APIC</name>
<reference evidence="2 3" key="1">
    <citation type="journal article" date="2017" name="BMC Genomics">
        <title>Whole-genome assembly of Babesia ovata and comparative genomics between closely related pathogens.</title>
        <authorList>
            <person name="Yamagishi J."/>
            <person name="Asada M."/>
            <person name="Hakimi H."/>
            <person name="Tanaka T.Q."/>
            <person name="Sugimoto C."/>
            <person name="Kawazu S."/>
        </authorList>
    </citation>
    <scope>NUCLEOTIDE SEQUENCE [LARGE SCALE GENOMIC DNA]</scope>
    <source>
        <strain evidence="2 3">Miyake</strain>
    </source>
</reference>
<evidence type="ECO:0000313" key="3">
    <source>
        <dbReference type="Proteomes" id="UP000236319"/>
    </source>
</evidence>